<dbReference type="KEGG" id="vg:5950865"/>
<organism evidence="1 2">
    <name type="scientific">Glossina hytrovirus (isolate Glossina pallidipes/Ethiopia/Seibersdorf/-)</name>
    <name type="common">GHV</name>
    <dbReference type="NCBI Taxonomy" id="379529"/>
    <lineage>
        <taxon>Viruses</taxon>
        <taxon>Viruses incertae sedis</taxon>
        <taxon>Naldaviricetes</taxon>
        <taxon>Lefavirales</taxon>
        <taxon>Hytrosaviridae</taxon>
        <taxon>Glossinavirus</taxon>
        <taxon>Glossinavirus glopallidipedis</taxon>
    </lineage>
</organism>
<reference evidence="1 2" key="1">
    <citation type="journal article" date="2016" name="J. Gen. Virol.">
        <title>Comprehensive annotation of Glossina pallidipes salivary gland hypertrophy virus from Ethiopian tsetse flies: a proteogenomics approach.</title>
        <authorList>
            <person name="Abd-Alla A.M."/>
            <person name="Kariithi H.M."/>
            <person name="Cousserans F."/>
            <person name="Parker N.J."/>
            <person name="Ince I.A."/>
            <person name="Scully E.D."/>
            <person name="Boeren S."/>
            <person name="Geib S.M."/>
            <person name="Mekonnen S."/>
            <person name="Vlak J.M."/>
            <person name="Parker A.G."/>
            <person name="Vreysen M.J."/>
            <person name="Bergoin M."/>
        </authorList>
    </citation>
    <scope>NUCLEOTIDE SEQUENCE [LARGE SCALE GENOMIC DNA]</scope>
    <source>
        <strain evidence="1 2">Ethiopian</strain>
    </source>
</reference>
<evidence type="ECO:0000313" key="2">
    <source>
        <dbReference type="Proteomes" id="UP000282469"/>
    </source>
</evidence>
<keyword evidence="1" id="KW-0543">Viral nucleoprotein</keyword>
<dbReference type="Proteomes" id="UP000282469">
    <property type="component" value="Segment"/>
</dbReference>
<keyword evidence="1" id="KW-0946">Virion</keyword>
<dbReference type="RefSeq" id="YP_001687049.1">
    <property type="nucleotide sequence ID" value="NC_010356.1"/>
</dbReference>
<dbReference type="GO" id="GO:0019013">
    <property type="term" value="C:viral nucleocapsid"/>
    <property type="evidence" value="ECO:0007669"/>
    <property type="project" value="UniProtKB-KW"/>
</dbReference>
<gene>
    <name evidence="1" type="ORF">GpSGHVEth111</name>
</gene>
<accession>A0A0Y0J9X1</accession>
<proteinExistence type="predicted"/>
<dbReference type="EMBL" id="KU050077">
    <property type="protein sequence ID" value="AMB48715.1"/>
    <property type="molecule type" value="Genomic_DNA"/>
</dbReference>
<evidence type="ECO:0000313" key="1">
    <source>
        <dbReference type="EMBL" id="AMB48715.1"/>
    </source>
</evidence>
<protein>
    <submittedName>
        <fullName evidence="1">Nucleocapsid protein</fullName>
    </submittedName>
</protein>
<sequence>MNTLKNYQNNNSELLQNKKIQVYDADKSFITDNGIHVNARISAKKSNTIVLNTLLNFDKVQKIFPVKSHYYNTVITIDYKTRNFIITFYIIDSIIFEVGQIVAIFE</sequence>
<organismHost>
    <name type="scientific">Glossina</name>
    <name type="common">tsetse flies</name>
    <dbReference type="NCBI Taxonomy" id="7393"/>
</organismHost>
<name>A0A0Y0J9X1_GHVS</name>